<dbReference type="GO" id="GO:0003700">
    <property type="term" value="F:DNA-binding transcription factor activity"/>
    <property type="evidence" value="ECO:0007669"/>
    <property type="project" value="TreeGrafter"/>
</dbReference>
<name>A0A4Q7V055_PSEST</name>
<dbReference type="Gene3D" id="1.10.357.10">
    <property type="entry name" value="Tetracycline Repressor, domain 2"/>
    <property type="match status" value="1"/>
</dbReference>
<feature type="domain" description="HTH tetR-type" evidence="6">
    <location>
        <begin position="7"/>
        <end position="67"/>
    </location>
</feature>
<sequence length="186" mass="19665">MVQRSREVLRSDALDVAEELMVASGPRGLSMRELAERVGVSRQTLYSEFGDRGGVASALVLRCTERFLSRIEAALAAETDLHAAWVAAVGAALTESAANPLTKALLTGEGAAPELFGADSGPIVAAATDRSVAYLRRAFPDLDPSAVDLAAETATRLTVSHIVLPRHPPEQVAEQVATVVVRVLRP</sequence>
<evidence type="ECO:0000256" key="3">
    <source>
        <dbReference type="ARBA" id="ARBA00023163"/>
    </source>
</evidence>
<dbReference type="PANTHER" id="PTHR30055">
    <property type="entry name" value="HTH-TYPE TRANSCRIPTIONAL REGULATOR RUTR"/>
    <property type="match status" value="1"/>
</dbReference>
<dbReference type="InterPro" id="IPR050109">
    <property type="entry name" value="HTH-type_TetR-like_transc_reg"/>
</dbReference>
<dbReference type="PANTHER" id="PTHR30055:SF234">
    <property type="entry name" value="HTH-TYPE TRANSCRIPTIONAL REGULATOR BETI"/>
    <property type="match status" value="1"/>
</dbReference>
<dbReference type="PROSITE" id="PS50943">
    <property type="entry name" value="HTH_CROC1"/>
    <property type="match status" value="1"/>
</dbReference>
<dbReference type="InterPro" id="IPR009057">
    <property type="entry name" value="Homeodomain-like_sf"/>
</dbReference>
<evidence type="ECO:0000313" key="8">
    <source>
        <dbReference type="Proteomes" id="UP000291591"/>
    </source>
</evidence>
<dbReference type="Proteomes" id="UP000291591">
    <property type="component" value="Unassembled WGS sequence"/>
</dbReference>
<accession>A0A4Q7V055</accession>
<dbReference type="PROSITE" id="PS50977">
    <property type="entry name" value="HTH_TETR_2"/>
    <property type="match status" value="1"/>
</dbReference>
<dbReference type="Pfam" id="PF18556">
    <property type="entry name" value="TetR_C_35"/>
    <property type="match status" value="1"/>
</dbReference>
<dbReference type="Pfam" id="PF00440">
    <property type="entry name" value="TetR_N"/>
    <property type="match status" value="1"/>
</dbReference>
<dbReference type="InterPro" id="IPR001387">
    <property type="entry name" value="Cro/C1-type_HTH"/>
</dbReference>
<evidence type="ECO:0000259" key="6">
    <source>
        <dbReference type="PROSITE" id="PS50977"/>
    </source>
</evidence>
<evidence type="ECO:0000256" key="4">
    <source>
        <dbReference type="PROSITE-ProRule" id="PRU00335"/>
    </source>
</evidence>
<comment type="caution">
    <text evidence="7">The sequence shown here is derived from an EMBL/GenBank/DDBJ whole genome shotgun (WGS) entry which is preliminary data.</text>
</comment>
<dbReference type="AlphaFoldDB" id="A0A4Q7V055"/>
<gene>
    <name evidence="7" type="ORF">EV383_2831</name>
</gene>
<protein>
    <submittedName>
        <fullName evidence="7">TetR family transcriptional regulator</fullName>
    </submittedName>
</protein>
<keyword evidence="1" id="KW-0805">Transcription regulation</keyword>
<keyword evidence="3" id="KW-0804">Transcription</keyword>
<dbReference type="CDD" id="cd00093">
    <property type="entry name" value="HTH_XRE"/>
    <property type="match status" value="1"/>
</dbReference>
<evidence type="ECO:0000259" key="5">
    <source>
        <dbReference type="PROSITE" id="PS50943"/>
    </source>
</evidence>
<evidence type="ECO:0000256" key="1">
    <source>
        <dbReference type="ARBA" id="ARBA00023015"/>
    </source>
</evidence>
<feature type="DNA-binding region" description="H-T-H motif" evidence="4">
    <location>
        <begin position="30"/>
        <end position="49"/>
    </location>
</feature>
<dbReference type="EMBL" id="SHKL01000001">
    <property type="protein sequence ID" value="RZT85943.1"/>
    <property type="molecule type" value="Genomic_DNA"/>
</dbReference>
<evidence type="ECO:0000313" key="7">
    <source>
        <dbReference type="EMBL" id="RZT85943.1"/>
    </source>
</evidence>
<dbReference type="GO" id="GO:0000976">
    <property type="term" value="F:transcription cis-regulatory region binding"/>
    <property type="evidence" value="ECO:0007669"/>
    <property type="project" value="TreeGrafter"/>
</dbReference>
<organism evidence="7 8">
    <name type="scientific">Pseudonocardia sediminis</name>
    <dbReference type="NCBI Taxonomy" id="1397368"/>
    <lineage>
        <taxon>Bacteria</taxon>
        <taxon>Bacillati</taxon>
        <taxon>Actinomycetota</taxon>
        <taxon>Actinomycetes</taxon>
        <taxon>Pseudonocardiales</taxon>
        <taxon>Pseudonocardiaceae</taxon>
        <taxon>Pseudonocardia</taxon>
    </lineage>
</organism>
<feature type="domain" description="HTH cro/C1-type" evidence="5">
    <location>
        <begin position="27"/>
        <end position="45"/>
    </location>
</feature>
<dbReference type="InterPro" id="IPR001647">
    <property type="entry name" value="HTH_TetR"/>
</dbReference>
<evidence type="ECO:0000256" key="2">
    <source>
        <dbReference type="ARBA" id="ARBA00023125"/>
    </source>
</evidence>
<reference evidence="7 8" key="1">
    <citation type="submission" date="2019-02" db="EMBL/GenBank/DDBJ databases">
        <title>Sequencing the genomes of 1000 actinobacteria strains.</title>
        <authorList>
            <person name="Klenk H.-P."/>
        </authorList>
    </citation>
    <scope>NUCLEOTIDE SEQUENCE [LARGE SCALE GENOMIC DNA]</scope>
    <source>
        <strain evidence="7 8">DSM 45779</strain>
    </source>
</reference>
<dbReference type="InterPro" id="IPR040611">
    <property type="entry name" value="AlkX_C"/>
</dbReference>
<dbReference type="SUPFAM" id="SSF46689">
    <property type="entry name" value="Homeodomain-like"/>
    <property type="match status" value="1"/>
</dbReference>
<proteinExistence type="predicted"/>
<keyword evidence="2 4" id="KW-0238">DNA-binding</keyword>
<keyword evidence="8" id="KW-1185">Reference proteome</keyword>